<protein>
    <submittedName>
        <fullName evidence="1">Uncharacterized protein</fullName>
    </submittedName>
</protein>
<accession>A0ACC5YAN4</accession>
<comment type="caution">
    <text evidence="1">The sequence shown here is derived from an EMBL/GenBank/DDBJ whole genome shotgun (WGS) entry which is preliminary data.</text>
</comment>
<name>A0ACC5YAN4_9TELE</name>
<organism evidence="1 2">
    <name type="scientific">Pangasius djambal</name>
    <dbReference type="NCBI Taxonomy" id="1691987"/>
    <lineage>
        <taxon>Eukaryota</taxon>
        <taxon>Metazoa</taxon>
        <taxon>Chordata</taxon>
        <taxon>Craniata</taxon>
        <taxon>Vertebrata</taxon>
        <taxon>Euteleostomi</taxon>
        <taxon>Actinopterygii</taxon>
        <taxon>Neopterygii</taxon>
        <taxon>Teleostei</taxon>
        <taxon>Ostariophysi</taxon>
        <taxon>Siluriformes</taxon>
        <taxon>Pangasiidae</taxon>
        <taxon>Pangasius</taxon>
    </lineage>
</organism>
<proteinExistence type="predicted"/>
<sequence>MLGHCIEMYIGDSDAYIGTDIKDKVKMIPSTTALKKILSTPVEESENQTQPLEESSVMSLETPPAEAFQRFLLECDLRESDMMLETSMSDTST</sequence>
<evidence type="ECO:0000313" key="2">
    <source>
        <dbReference type="Proteomes" id="UP000830395"/>
    </source>
</evidence>
<dbReference type="EMBL" id="CM040979">
    <property type="protein sequence ID" value="MCJ8732500.1"/>
    <property type="molecule type" value="Genomic_DNA"/>
</dbReference>
<reference evidence="1" key="1">
    <citation type="submission" date="2020-02" db="EMBL/GenBank/DDBJ databases">
        <title>Genome sequencing of the panga catfish, Pangasius djambal.</title>
        <authorList>
            <person name="Wen M."/>
            <person name="Zahm M."/>
            <person name="Roques C."/>
            <person name="Cabau C."/>
            <person name="Klopp C."/>
            <person name="Donnadieu C."/>
            <person name="Jouanno E."/>
            <person name="Avarre J.-C."/>
            <person name="Campet M."/>
            <person name="Ha T."/>
            <person name="Dugue R."/>
            <person name="Lampietro C."/>
            <person name="Louis A."/>
            <person name="Herpin A."/>
            <person name="Echchiki A."/>
            <person name="Berthelot C."/>
            <person name="Parey E."/>
            <person name="Roest-Crollius H."/>
            <person name="Braasch I."/>
            <person name="Postlethwait J.H."/>
            <person name="Bobe J."/>
            <person name="Montfort J."/>
            <person name="Bouchez O."/>
            <person name="Begum T."/>
            <person name="Schartl M."/>
            <person name="Gustiano R."/>
            <person name="Guiguen Y."/>
        </authorList>
    </citation>
    <scope>NUCLEOTIDE SEQUENCE</scope>
    <source>
        <strain evidence="1">Pdj_M5554</strain>
    </source>
</reference>
<keyword evidence="2" id="KW-1185">Reference proteome</keyword>
<gene>
    <name evidence="1" type="ORF">PDJAM_G00212170</name>
</gene>
<evidence type="ECO:0000313" key="1">
    <source>
        <dbReference type="EMBL" id="MCJ8732500.1"/>
    </source>
</evidence>
<dbReference type="Proteomes" id="UP000830395">
    <property type="component" value="Chromosome 5"/>
</dbReference>